<sequence length="941" mass="107185">MYARKISEKNARKARKEKVMQLLAIKKANKEPNAQSNLQFVKPYSVDSDIGELFGPESVQKRDVLPGDFVEVRKDGKAVYGIYIQHFDQAEGRLLSSTMTNGDYILEHRTADVVFRIPGYIFMDKNKALVGHWDPEVNPTSPPMGAGNIAATFADDSLMLMGSYYTQFNKVYDTFWHKRKKTMVTIPEVARFVFGKETQEGGEAAPLTFQELYATHMFLTEDVSLMKFEPSVAVRWMGEFMLRTPEEVAMTETVINWFRNDDPRLKHFLDKVKVLIDCYRKGDRTSLTWSDIRFTESDRTIIDFVRQTAFKGYEDLFPSPYLTYLPRLLRPLGAYGDIDCKTAFDFLNEIGIWPSWYNMEINRSAISLTSGGDAERVIVERIKALNPECLQQDFERDIERIKQEASDKNQRSSTVQAVTQESKDRRMNPMVLQSPTEIYRRDPCDSIRHDFGHQPVYAIDDPSASELDDAFSVEPVPITTLTPQPSTWVHVHVADPTSILPPFHEMSLLAAERIQTAYLPERAWTMLPRALTEETLSLKNDGRPKKVMSFSARIADRDGEILEYKVRPGIVRNLRTLNYDEVDKVLSWDRVRGGRAEGNRVRNSVMSMPEVKTLERQYYREAKGTVSFEDQELAQSLLRLQVVAQWHTDARLKQGAFNFSLGRPMIELTPYPLPSIAESGWTSPVDYSQWQEPQISCSLDPSFASPSRLMVAEYMVMAGRVAAKFAQEHSLPLLYRNQAPPLEKYRPEIEGLIKEKVNIQTGMMDMVDILPFRPYISGAEISTASLGHWSMGIKDGYCKVTSPLRRYTDMLAHWQIKGALLSSNPSTTPVFSAQSMVPLAGYIRDRERILGMLEARSVKFWLSEMLNRRLCAGLPNIYEGLVLNPTADGYNVISTMLGFQTVVKAEANDIKELRIGDRVKFEVNNSIPQRPYIGAAHISAL</sequence>
<dbReference type="GO" id="GO:0000175">
    <property type="term" value="F:3'-5'-RNA exonuclease activity"/>
    <property type="evidence" value="ECO:0007669"/>
    <property type="project" value="TreeGrafter"/>
</dbReference>
<organism evidence="3 4">
    <name type="scientific">Mortierella polycephala</name>
    <dbReference type="NCBI Taxonomy" id="41804"/>
    <lineage>
        <taxon>Eukaryota</taxon>
        <taxon>Fungi</taxon>
        <taxon>Fungi incertae sedis</taxon>
        <taxon>Mucoromycota</taxon>
        <taxon>Mortierellomycotina</taxon>
        <taxon>Mortierellomycetes</taxon>
        <taxon>Mortierellales</taxon>
        <taxon>Mortierellaceae</taxon>
        <taxon>Mortierella</taxon>
    </lineage>
</organism>
<dbReference type="GO" id="GO:0006402">
    <property type="term" value="P:mRNA catabolic process"/>
    <property type="evidence" value="ECO:0007669"/>
    <property type="project" value="TreeGrafter"/>
</dbReference>
<dbReference type="EMBL" id="JAAAJA010000262">
    <property type="protein sequence ID" value="KAG0257315.1"/>
    <property type="molecule type" value="Genomic_DNA"/>
</dbReference>
<dbReference type="OrthoDB" id="2285229at2759"/>
<evidence type="ECO:0000313" key="3">
    <source>
        <dbReference type="EMBL" id="KAG0257315.1"/>
    </source>
</evidence>
<dbReference type="PANTHER" id="PTHR23355:SF65">
    <property type="entry name" value="EXORIBONUCLEASE CYT-4, PUTATIVE (AFU_ORTHOLOGUE AFUA_7G01550)-RELATED"/>
    <property type="match status" value="1"/>
</dbReference>
<feature type="compositionally biased region" description="Polar residues" evidence="1">
    <location>
        <begin position="411"/>
        <end position="420"/>
    </location>
</feature>
<accession>A0A9P6Q2X2</accession>
<dbReference type="PANTHER" id="PTHR23355">
    <property type="entry name" value="RIBONUCLEASE"/>
    <property type="match status" value="1"/>
</dbReference>
<dbReference type="Pfam" id="PF00773">
    <property type="entry name" value="RNB"/>
    <property type="match status" value="1"/>
</dbReference>
<gene>
    <name evidence="3" type="ORF">BG011_004029</name>
</gene>
<dbReference type="GO" id="GO:0000932">
    <property type="term" value="C:P-body"/>
    <property type="evidence" value="ECO:0007669"/>
    <property type="project" value="TreeGrafter"/>
</dbReference>
<feature type="domain" description="RNB" evidence="2">
    <location>
        <begin position="448"/>
        <end position="822"/>
    </location>
</feature>
<dbReference type="AlphaFoldDB" id="A0A9P6Q2X2"/>
<dbReference type="SMART" id="SM00955">
    <property type="entry name" value="RNB"/>
    <property type="match status" value="1"/>
</dbReference>
<name>A0A9P6Q2X2_9FUNG</name>
<feature type="region of interest" description="Disordered" evidence="1">
    <location>
        <begin position="403"/>
        <end position="425"/>
    </location>
</feature>
<keyword evidence="4" id="KW-1185">Reference proteome</keyword>
<dbReference type="InterPro" id="IPR050180">
    <property type="entry name" value="RNR_Ribonuclease"/>
</dbReference>
<reference evidence="3" key="1">
    <citation type="journal article" date="2020" name="Fungal Divers.">
        <title>Resolving the Mortierellaceae phylogeny through synthesis of multi-gene phylogenetics and phylogenomics.</title>
        <authorList>
            <person name="Vandepol N."/>
            <person name="Liber J."/>
            <person name="Desiro A."/>
            <person name="Na H."/>
            <person name="Kennedy M."/>
            <person name="Barry K."/>
            <person name="Grigoriev I.V."/>
            <person name="Miller A.N."/>
            <person name="O'Donnell K."/>
            <person name="Stajich J.E."/>
            <person name="Bonito G."/>
        </authorList>
    </citation>
    <scope>NUCLEOTIDE SEQUENCE</scope>
    <source>
        <strain evidence="3">KOD948</strain>
    </source>
</reference>
<dbReference type="Proteomes" id="UP000726737">
    <property type="component" value="Unassembled WGS sequence"/>
</dbReference>
<proteinExistence type="predicted"/>
<evidence type="ECO:0000313" key="4">
    <source>
        <dbReference type="Proteomes" id="UP000726737"/>
    </source>
</evidence>
<comment type="caution">
    <text evidence="3">The sequence shown here is derived from an EMBL/GenBank/DDBJ whole genome shotgun (WGS) entry which is preliminary data.</text>
</comment>
<dbReference type="InterPro" id="IPR012340">
    <property type="entry name" value="NA-bd_OB-fold"/>
</dbReference>
<protein>
    <recommendedName>
        <fullName evidence="2">RNB domain-containing protein</fullName>
    </recommendedName>
</protein>
<dbReference type="GO" id="GO:0003723">
    <property type="term" value="F:RNA binding"/>
    <property type="evidence" value="ECO:0007669"/>
    <property type="project" value="InterPro"/>
</dbReference>
<dbReference type="SUPFAM" id="SSF50249">
    <property type="entry name" value="Nucleic acid-binding proteins"/>
    <property type="match status" value="1"/>
</dbReference>
<evidence type="ECO:0000259" key="2">
    <source>
        <dbReference type="SMART" id="SM00955"/>
    </source>
</evidence>
<evidence type="ECO:0000256" key="1">
    <source>
        <dbReference type="SAM" id="MobiDB-lite"/>
    </source>
</evidence>
<dbReference type="InterPro" id="IPR001900">
    <property type="entry name" value="RNase_II/R"/>
</dbReference>